<dbReference type="PANTHER" id="PTHR13151">
    <property type="entry name" value="CBF1 INTERACTING COREPRESSOR CIR"/>
    <property type="match status" value="1"/>
</dbReference>
<feature type="compositionally biased region" description="Polar residues" evidence="1">
    <location>
        <begin position="199"/>
        <end position="220"/>
    </location>
</feature>
<feature type="region of interest" description="Disordered" evidence="1">
    <location>
        <begin position="199"/>
        <end position="225"/>
    </location>
</feature>
<evidence type="ECO:0000259" key="2">
    <source>
        <dbReference type="SMART" id="SM01083"/>
    </source>
</evidence>
<comment type="caution">
    <text evidence="3">The sequence shown here is derived from an EMBL/GenBank/DDBJ whole genome shotgun (WGS) entry which is preliminary data.</text>
</comment>
<feature type="compositionally biased region" description="Basic residues" evidence="1">
    <location>
        <begin position="396"/>
        <end position="410"/>
    </location>
</feature>
<dbReference type="GO" id="GO:0005634">
    <property type="term" value="C:nucleus"/>
    <property type="evidence" value="ECO:0007669"/>
    <property type="project" value="TreeGrafter"/>
</dbReference>
<feature type="compositionally biased region" description="Basic and acidic residues" evidence="1">
    <location>
        <begin position="555"/>
        <end position="566"/>
    </location>
</feature>
<protein>
    <recommendedName>
        <fullName evidence="2">CBF1-interacting co-repressor CIR N-terminal domain-containing protein</fullName>
    </recommendedName>
</protein>
<feature type="compositionally biased region" description="Basic residues" evidence="1">
    <location>
        <begin position="581"/>
        <end position="592"/>
    </location>
</feature>
<feature type="compositionally biased region" description="Basic and acidic residues" evidence="1">
    <location>
        <begin position="411"/>
        <end position="426"/>
    </location>
</feature>
<feature type="compositionally biased region" description="Basic and acidic residues" evidence="1">
    <location>
        <begin position="512"/>
        <end position="544"/>
    </location>
</feature>
<proteinExistence type="predicted"/>
<dbReference type="GO" id="GO:0003714">
    <property type="term" value="F:transcription corepressor activity"/>
    <property type="evidence" value="ECO:0007669"/>
    <property type="project" value="InterPro"/>
</dbReference>
<feature type="compositionally biased region" description="Basic and acidic residues" evidence="1">
    <location>
        <begin position="703"/>
        <end position="712"/>
    </location>
</feature>
<feature type="compositionally biased region" description="Basic and acidic residues" evidence="1">
    <location>
        <begin position="481"/>
        <end position="504"/>
    </location>
</feature>
<keyword evidence="4" id="KW-1185">Reference proteome</keyword>
<evidence type="ECO:0000313" key="4">
    <source>
        <dbReference type="Proteomes" id="UP000077202"/>
    </source>
</evidence>
<accession>A0A176VSS8</accession>
<feature type="compositionally biased region" description="Basic residues" evidence="1">
    <location>
        <begin position="465"/>
        <end position="480"/>
    </location>
</feature>
<feature type="compositionally biased region" description="Basic residues" evidence="1">
    <location>
        <begin position="545"/>
        <end position="554"/>
    </location>
</feature>
<feature type="compositionally biased region" description="Basic and acidic residues" evidence="1">
    <location>
        <begin position="621"/>
        <end position="676"/>
    </location>
</feature>
<dbReference type="InterPro" id="IPR040014">
    <property type="entry name" value="CIR1"/>
</dbReference>
<evidence type="ECO:0000313" key="3">
    <source>
        <dbReference type="EMBL" id="OAE22896.1"/>
    </source>
</evidence>
<gene>
    <name evidence="3" type="ORF">AXG93_3544s1080</name>
</gene>
<dbReference type="InterPro" id="IPR019339">
    <property type="entry name" value="CIR_N_dom"/>
</dbReference>
<dbReference type="Pfam" id="PF10197">
    <property type="entry name" value="Cir_N"/>
    <property type="match status" value="1"/>
</dbReference>
<dbReference type="PANTHER" id="PTHR13151:SF2">
    <property type="entry name" value="COREPRESSOR INTERACTING WITH RBPJ 1"/>
    <property type="match status" value="1"/>
</dbReference>
<dbReference type="SMART" id="SM01083">
    <property type="entry name" value="Cir_N"/>
    <property type="match status" value="1"/>
</dbReference>
<feature type="domain" description="CBF1-interacting co-repressor CIR N-terminal" evidence="2">
    <location>
        <begin position="110"/>
        <end position="146"/>
    </location>
</feature>
<feature type="region of interest" description="Disordered" evidence="1">
    <location>
        <begin position="325"/>
        <end position="712"/>
    </location>
</feature>
<feature type="compositionally biased region" description="Basic and acidic residues" evidence="1">
    <location>
        <begin position="380"/>
        <end position="395"/>
    </location>
</feature>
<name>A0A176VSS8_MARPO</name>
<dbReference type="Proteomes" id="UP000077202">
    <property type="component" value="Unassembled WGS sequence"/>
</dbReference>
<organism evidence="3 4">
    <name type="scientific">Marchantia polymorpha subsp. ruderalis</name>
    <dbReference type="NCBI Taxonomy" id="1480154"/>
    <lineage>
        <taxon>Eukaryota</taxon>
        <taxon>Viridiplantae</taxon>
        <taxon>Streptophyta</taxon>
        <taxon>Embryophyta</taxon>
        <taxon>Marchantiophyta</taxon>
        <taxon>Marchantiopsida</taxon>
        <taxon>Marchantiidae</taxon>
        <taxon>Marchantiales</taxon>
        <taxon>Marchantiaceae</taxon>
        <taxon>Marchantia</taxon>
    </lineage>
</organism>
<dbReference type="EMBL" id="LVLJ01003018">
    <property type="protein sequence ID" value="OAE22896.1"/>
    <property type="molecule type" value="Genomic_DNA"/>
</dbReference>
<dbReference type="AlphaFoldDB" id="A0A176VSS8"/>
<reference evidence="3" key="1">
    <citation type="submission" date="2016-03" db="EMBL/GenBank/DDBJ databases">
        <title>Mechanisms controlling the formation of the plant cell surface in tip-growing cells are functionally conserved among land plants.</title>
        <authorList>
            <person name="Honkanen S."/>
            <person name="Jones V.A."/>
            <person name="Morieri G."/>
            <person name="Champion C."/>
            <person name="Hetherington A.J."/>
            <person name="Kelly S."/>
            <person name="Saint-Marcoux D."/>
            <person name="Proust H."/>
            <person name="Prescott H."/>
            <person name="Dolan L."/>
        </authorList>
    </citation>
    <scope>NUCLEOTIDE SEQUENCE [LARGE SCALE GENOMIC DNA]</scope>
    <source>
        <tissue evidence="3">Whole gametophyte</tissue>
    </source>
</reference>
<sequence length="712" mass="82061">MLANGWRKSTGGAGWFSGGFVNHTATTLAWRWGFVQDRRITPAMTQTDSCIVVHGKVSPRANIASLSTASFALESEELDRRHDRHILGQEVEYKQKSGTAWSHSYLNQKPWHPLSYPNQRRKWIAEQTHAQREQQVADVAREFAQEQEFFRQTAQMTKKEKEKMEQLQAVSFMYIRPPGYNAEAARAAEIADERKKLGLTTSSSGAPDQGAAQGNASTSGKEGAKARVKDVFGRTLPTEEEFPALKNAPRLETGAPVRLKPFAIEIRNVMCARCGAFGHQSGDRECSLKDILMPNEEDRLKREDPLNVILAQTASGEPLKWELKQQPGGLSPARGGFRPDDPNQQIIPDEDIYDEYGGFLAGEGEDEGLSIPNVLASLSKEQRRELTDPNIDVKDKKRPKKKKKKKHRHGEKHDNSDEGQIRQSNRDRRRSAKHEHDLKAEPPSPLRSEDEENGMNHSNGEEQRRRHREKRRRAIRGSRRRKEESSPESDYEKKVHSSDDEDQRRKMRRDKKSVSKTDGARKRERTSDGSGDEQRRHGTHADQRGRRRRTRKHSNRSDSDNKREVYSDSSDYSPSSDEYQRRKRHLRKRRAGKREDRRKTKAFSDESDEDEDLGRKKHRDMSRVDRSDGSLKVKLSPDDGEEDQRRKFKYSDRKKLRKGDPRKTVRNERGGRKDGSSGESDDDQGMSSSDEEKRRQRRRERKMSRIESRNKR</sequence>
<feature type="compositionally biased region" description="Basic and acidic residues" evidence="1">
    <location>
        <begin position="593"/>
        <end position="604"/>
    </location>
</feature>
<evidence type="ECO:0000256" key="1">
    <source>
        <dbReference type="SAM" id="MobiDB-lite"/>
    </source>
</evidence>
<feature type="compositionally biased region" description="Low complexity" evidence="1">
    <location>
        <begin position="567"/>
        <end position="577"/>
    </location>
</feature>